<dbReference type="GO" id="GO:0005975">
    <property type="term" value="P:carbohydrate metabolic process"/>
    <property type="evidence" value="ECO:0007669"/>
    <property type="project" value="InterPro"/>
</dbReference>
<dbReference type="CDD" id="cd18617">
    <property type="entry name" value="GH43_XynB-like"/>
    <property type="match status" value="1"/>
</dbReference>
<evidence type="ECO:0000256" key="5">
    <source>
        <dbReference type="PIRSR" id="PIRSR606710-2"/>
    </source>
</evidence>
<evidence type="ECO:0000256" key="1">
    <source>
        <dbReference type="ARBA" id="ARBA00009865"/>
    </source>
</evidence>
<dbReference type="InterPro" id="IPR006710">
    <property type="entry name" value="Glyco_hydro_43"/>
</dbReference>
<evidence type="ECO:0000256" key="3">
    <source>
        <dbReference type="ARBA" id="ARBA00023295"/>
    </source>
</evidence>
<dbReference type="Gene3D" id="2.115.10.20">
    <property type="entry name" value="Glycosyl hydrolase domain, family 43"/>
    <property type="match status" value="1"/>
</dbReference>
<feature type="domain" description="Beta-xylosidase C-terminal Concanavalin A-like" evidence="8">
    <location>
        <begin position="332"/>
        <end position="525"/>
    </location>
</feature>
<feature type="active site" description="Proton acceptor" evidence="4">
    <location>
        <position position="40"/>
    </location>
</feature>
<protein>
    <submittedName>
        <fullName evidence="9">Glycoside hydrolase family 43 protein</fullName>
    </submittedName>
</protein>
<keyword evidence="7" id="KW-0732">Signal</keyword>
<accession>A0A7J4XDW5</accession>
<evidence type="ECO:0000313" key="9">
    <source>
        <dbReference type="EMBL" id="KAA3759093.1"/>
    </source>
</evidence>
<comment type="caution">
    <text evidence="9">The sequence shown here is derived from an EMBL/GenBank/DDBJ whole genome shotgun (WGS) entry which is preliminary data.</text>
</comment>
<feature type="active site" description="Proton donor" evidence="4">
    <location>
        <position position="195"/>
    </location>
</feature>
<feature type="chain" id="PRO_5029643132" evidence="7">
    <location>
        <begin position="24"/>
        <end position="525"/>
    </location>
</feature>
<dbReference type="SUPFAM" id="SSF49899">
    <property type="entry name" value="Concanavalin A-like lectins/glucanases"/>
    <property type="match status" value="1"/>
</dbReference>
<dbReference type="InterPro" id="IPR023296">
    <property type="entry name" value="Glyco_hydro_beta-prop_sf"/>
</dbReference>
<dbReference type="EMBL" id="VWMK01000024">
    <property type="protein sequence ID" value="KAA3759093.1"/>
    <property type="molecule type" value="Genomic_DNA"/>
</dbReference>
<keyword evidence="2 6" id="KW-0378">Hydrolase</keyword>
<keyword evidence="3 6" id="KW-0326">Glycosidase</keyword>
<dbReference type="Pfam" id="PF04616">
    <property type="entry name" value="Glyco_hydro_43"/>
    <property type="match status" value="1"/>
</dbReference>
<evidence type="ECO:0000256" key="4">
    <source>
        <dbReference type="PIRSR" id="PIRSR606710-1"/>
    </source>
</evidence>
<dbReference type="PANTHER" id="PTHR42812:SF12">
    <property type="entry name" value="BETA-XYLOSIDASE-RELATED"/>
    <property type="match status" value="1"/>
</dbReference>
<organism evidence="9 10">
    <name type="scientific">Bacteroides salyersiae</name>
    <dbReference type="NCBI Taxonomy" id="291644"/>
    <lineage>
        <taxon>Bacteria</taxon>
        <taxon>Pseudomonadati</taxon>
        <taxon>Bacteroidota</taxon>
        <taxon>Bacteroidia</taxon>
        <taxon>Bacteroidales</taxon>
        <taxon>Bacteroidaceae</taxon>
        <taxon>Bacteroides</taxon>
    </lineage>
</organism>
<comment type="similarity">
    <text evidence="1 6">Belongs to the glycosyl hydrolase 43 family.</text>
</comment>
<dbReference type="Proteomes" id="UP000422221">
    <property type="component" value="Unassembled WGS sequence"/>
</dbReference>
<evidence type="ECO:0000256" key="7">
    <source>
        <dbReference type="SAM" id="SignalP"/>
    </source>
</evidence>
<feature type="signal peptide" evidence="7">
    <location>
        <begin position="1"/>
        <end position="23"/>
    </location>
</feature>
<evidence type="ECO:0000256" key="6">
    <source>
        <dbReference type="RuleBase" id="RU361187"/>
    </source>
</evidence>
<dbReference type="InterPro" id="IPR013320">
    <property type="entry name" value="ConA-like_dom_sf"/>
</dbReference>
<proteinExistence type="inferred from homology"/>
<dbReference type="PROSITE" id="PS51257">
    <property type="entry name" value="PROKAR_LIPOPROTEIN"/>
    <property type="match status" value="1"/>
</dbReference>
<feature type="site" description="Important for catalytic activity, responsible for pKa modulation of the active site Glu and correct orientation of both the proton donor and substrate" evidence="5">
    <location>
        <position position="146"/>
    </location>
</feature>
<sequence length="525" mass="58920">MNTKFMKTMTLLLGLALSLSCFSQNQQGYQNPVIPGFYPDPSVCSVGDDYYLVASSFQYFPGVPLFHSKDLIHWEQIGNCLTRPSQVSLQGASIWGGIYAPTIRYNDGTYYMITTNVTDKGNFIVHTTDLYGEWSEPVSVKQGGIDPSLYFEGGKCYLVSNPDNCIQLCEINPMTGEQLTESKRIWNGTGGRYPEAPHIYKKDNWYYLLIAEGGTEYGHKVTIARSRHIDGPYESNPANPILTHINMNAQGNPIQGVGHAEFVQASDGSWWVLCLAFRPQTGYHHLLGRETFLAPMRWDKNAWPVVNGDGTIALQMDVPTLPQQPLAKKSPRTDFKGEKLGPEWVHIRNNHPENYTLVSGKLRLKAAPVSLNDDKASPTFVGRRQQHTDFTATTSMQLQKASPADEAGLTVYMCESSHYDLYVKQLADEKQAVVLRYRLGELTHTQKEVIVPQGKIQLRVKGNNEFYSFEYATDGKNFRKLDKMNTRYVSTETAGGFTGIILGLYAVATSDSSKAHADFEYFEYE</sequence>
<dbReference type="PANTHER" id="PTHR42812">
    <property type="entry name" value="BETA-XYLOSIDASE"/>
    <property type="match status" value="1"/>
</dbReference>
<dbReference type="GO" id="GO:0004553">
    <property type="term" value="F:hydrolase activity, hydrolyzing O-glycosyl compounds"/>
    <property type="evidence" value="ECO:0007669"/>
    <property type="project" value="InterPro"/>
</dbReference>
<dbReference type="Gene3D" id="2.60.120.200">
    <property type="match status" value="1"/>
</dbReference>
<name>A0A7J4XDW5_9BACE</name>
<evidence type="ECO:0000313" key="10">
    <source>
        <dbReference type="Proteomes" id="UP000422221"/>
    </source>
</evidence>
<dbReference type="SUPFAM" id="SSF75005">
    <property type="entry name" value="Arabinanase/levansucrase/invertase"/>
    <property type="match status" value="1"/>
</dbReference>
<gene>
    <name evidence="9" type="ORF">F3F73_19855</name>
</gene>
<dbReference type="InterPro" id="IPR041542">
    <property type="entry name" value="GH43_C2"/>
</dbReference>
<dbReference type="AlphaFoldDB" id="A0A7J4XDW5"/>
<dbReference type="Pfam" id="PF17851">
    <property type="entry name" value="GH43_C2"/>
    <property type="match status" value="1"/>
</dbReference>
<dbReference type="InterPro" id="IPR051795">
    <property type="entry name" value="Glycosyl_Hydrlase_43"/>
</dbReference>
<evidence type="ECO:0000259" key="8">
    <source>
        <dbReference type="Pfam" id="PF17851"/>
    </source>
</evidence>
<evidence type="ECO:0000256" key="2">
    <source>
        <dbReference type="ARBA" id="ARBA00022801"/>
    </source>
</evidence>
<reference evidence="9 10" key="1">
    <citation type="journal article" date="2019" name="Nat. Med.">
        <title>A library of human gut bacterial isolates paired with longitudinal multiomics data enables mechanistic microbiome research.</title>
        <authorList>
            <person name="Poyet M."/>
            <person name="Groussin M."/>
            <person name="Gibbons S.M."/>
            <person name="Avila-Pacheco J."/>
            <person name="Jiang X."/>
            <person name="Kearney S.M."/>
            <person name="Perrotta A.R."/>
            <person name="Berdy B."/>
            <person name="Zhao S."/>
            <person name="Lieberman T.D."/>
            <person name="Swanson P.K."/>
            <person name="Smith M."/>
            <person name="Roesemann S."/>
            <person name="Alexander J.E."/>
            <person name="Rich S.A."/>
            <person name="Livny J."/>
            <person name="Vlamakis H."/>
            <person name="Clish C."/>
            <person name="Bullock K."/>
            <person name="Deik A."/>
            <person name="Scott J."/>
            <person name="Pierce K.A."/>
            <person name="Xavier R.J."/>
            <person name="Alm E.J."/>
        </authorList>
    </citation>
    <scope>NUCLEOTIDE SEQUENCE [LARGE SCALE GENOMIC DNA]</scope>
    <source>
        <strain evidence="9 10">BIOML-A10</strain>
    </source>
</reference>